<proteinExistence type="predicted"/>
<accession>A0A9P9WWE7</accession>
<name>A0A9P9WWE7_9PEZI</name>
<dbReference type="EMBL" id="JAFIMR010000003">
    <property type="protein sequence ID" value="KAI1880432.1"/>
    <property type="molecule type" value="Genomic_DNA"/>
</dbReference>
<gene>
    <name evidence="1" type="ORF">JX265_002053</name>
</gene>
<comment type="caution">
    <text evidence="1">The sequence shown here is derived from an EMBL/GenBank/DDBJ whole genome shotgun (WGS) entry which is preliminary data.</text>
</comment>
<organism evidence="1 2">
    <name type="scientific">Neoarthrinium moseri</name>
    <dbReference type="NCBI Taxonomy" id="1658444"/>
    <lineage>
        <taxon>Eukaryota</taxon>
        <taxon>Fungi</taxon>
        <taxon>Dikarya</taxon>
        <taxon>Ascomycota</taxon>
        <taxon>Pezizomycotina</taxon>
        <taxon>Sordariomycetes</taxon>
        <taxon>Xylariomycetidae</taxon>
        <taxon>Amphisphaeriales</taxon>
        <taxon>Apiosporaceae</taxon>
        <taxon>Neoarthrinium</taxon>
    </lineage>
</organism>
<reference evidence="1" key="1">
    <citation type="submission" date="2021-03" db="EMBL/GenBank/DDBJ databases">
        <title>Revisited historic fungal species revealed as producer of novel bioactive compounds through whole genome sequencing and comparative genomics.</title>
        <authorList>
            <person name="Vignolle G.A."/>
            <person name="Hochenegger N."/>
            <person name="Mach R.L."/>
            <person name="Mach-Aigner A.R."/>
            <person name="Javad Rahimi M."/>
            <person name="Salim K.A."/>
            <person name="Chan C.M."/>
            <person name="Lim L.B.L."/>
            <person name="Cai F."/>
            <person name="Druzhinina I.S."/>
            <person name="U'Ren J.M."/>
            <person name="Derntl C."/>
        </authorList>
    </citation>
    <scope>NUCLEOTIDE SEQUENCE</scope>
    <source>
        <strain evidence="1">TUCIM 5799</strain>
    </source>
</reference>
<keyword evidence="2" id="KW-1185">Reference proteome</keyword>
<evidence type="ECO:0000313" key="1">
    <source>
        <dbReference type="EMBL" id="KAI1880432.1"/>
    </source>
</evidence>
<evidence type="ECO:0000313" key="2">
    <source>
        <dbReference type="Proteomes" id="UP000829685"/>
    </source>
</evidence>
<protein>
    <submittedName>
        <fullName evidence="1">Uncharacterized protein</fullName>
    </submittedName>
</protein>
<dbReference type="AlphaFoldDB" id="A0A9P9WWE7"/>
<sequence length="129" mass="14450">MNFDNNTLEFEGVAHAQLVQGANSGSYARQVGAPMATLVVRANPRAEGTDFGHTLQNDPFSYSGNSYPAIGPAYTPEIVCEPEQMDCHNDIRWDEWIHGDPQGEEYWGEYTKLFGHSPCKSEQQERRAL</sequence>
<dbReference type="Proteomes" id="UP000829685">
    <property type="component" value="Unassembled WGS sequence"/>
</dbReference>